<evidence type="ECO:0000256" key="2">
    <source>
        <dbReference type="ARBA" id="ARBA00005779"/>
    </source>
</evidence>
<dbReference type="Proteomes" id="UP001527052">
    <property type="component" value="Unassembled WGS sequence"/>
</dbReference>
<evidence type="ECO:0000256" key="5">
    <source>
        <dbReference type="ARBA" id="ARBA00022989"/>
    </source>
</evidence>
<comment type="similarity">
    <text evidence="2">Belongs to the UPF0719 family.</text>
</comment>
<reference evidence="8 9" key="1">
    <citation type="submission" date="2022-05" db="EMBL/GenBank/DDBJ databases">
        <title>Genome Sequencing of Bee-Associated Microbes.</title>
        <authorList>
            <person name="Dunlap C."/>
        </authorList>
    </citation>
    <scope>NUCLEOTIDE SEQUENCE [LARGE SCALE GENOMIC DNA]</scope>
    <source>
        <strain evidence="8 9">NRRL BD-083</strain>
    </source>
</reference>
<keyword evidence="5 7" id="KW-1133">Transmembrane helix</keyword>
<comment type="subcellular location">
    <subcellularLocation>
        <location evidence="1">Cell membrane</location>
        <topology evidence="1">Multi-pass membrane protein</topology>
    </subcellularLocation>
</comment>
<sequence length="75" mass="8639">MGYFSLDSFLNFLLYTGTGFILIFIGIVAFTITTKFSEWNLIKKSNKAVAIKARGKSDWIRHHSIYSMVFKCSYT</sequence>
<dbReference type="Pfam" id="PF03994">
    <property type="entry name" value="DUF350"/>
    <property type="match status" value="1"/>
</dbReference>
<accession>A0ABT4EVC7</accession>
<keyword evidence="3" id="KW-1003">Cell membrane</keyword>
<evidence type="ECO:0000256" key="3">
    <source>
        <dbReference type="ARBA" id="ARBA00022475"/>
    </source>
</evidence>
<dbReference type="EMBL" id="JAMDLZ010000049">
    <property type="protein sequence ID" value="MCY9549628.1"/>
    <property type="molecule type" value="Genomic_DNA"/>
</dbReference>
<evidence type="ECO:0000256" key="7">
    <source>
        <dbReference type="SAM" id="Phobius"/>
    </source>
</evidence>
<gene>
    <name evidence="8" type="ORF">M5W82_22390</name>
</gene>
<keyword evidence="6 7" id="KW-0472">Membrane</keyword>
<evidence type="ECO:0000313" key="9">
    <source>
        <dbReference type="Proteomes" id="UP001527052"/>
    </source>
</evidence>
<comment type="caution">
    <text evidence="8">The sequence shown here is derived from an EMBL/GenBank/DDBJ whole genome shotgun (WGS) entry which is preliminary data.</text>
</comment>
<evidence type="ECO:0000256" key="1">
    <source>
        <dbReference type="ARBA" id="ARBA00004651"/>
    </source>
</evidence>
<evidence type="ECO:0000313" key="8">
    <source>
        <dbReference type="EMBL" id="MCY9549628.1"/>
    </source>
</evidence>
<feature type="transmembrane region" description="Helical" evidence="7">
    <location>
        <begin position="12"/>
        <end position="34"/>
    </location>
</feature>
<protein>
    <submittedName>
        <fullName evidence="8">DUF350 domain-containing protein</fullName>
    </submittedName>
</protein>
<keyword evidence="4 7" id="KW-0812">Transmembrane</keyword>
<evidence type="ECO:0000256" key="4">
    <source>
        <dbReference type="ARBA" id="ARBA00022692"/>
    </source>
</evidence>
<name>A0ABT4EVC7_9BACI</name>
<dbReference type="InterPro" id="IPR007140">
    <property type="entry name" value="DUF350"/>
</dbReference>
<organism evidence="8 9">
    <name type="scientific">Lysinibacillus xylanilyticus</name>
    <dbReference type="NCBI Taxonomy" id="582475"/>
    <lineage>
        <taxon>Bacteria</taxon>
        <taxon>Bacillati</taxon>
        <taxon>Bacillota</taxon>
        <taxon>Bacilli</taxon>
        <taxon>Bacillales</taxon>
        <taxon>Bacillaceae</taxon>
        <taxon>Lysinibacillus</taxon>
    </lineage>
</organism>
<proteinExistence type="inferred from homology"/>
<dbReference type="RefSeq" id="WP_268639556.1">
    <property type="nucleotide sequence ID" value="NZ_JAMDLZ010000049.1"/>
</dbReference>
<evidence type="ECO:0000256" key="6">
    <source>
        <dbReference type="ARBA" id="ARBA00023136"/>
    </source>
</evidence>
<keyword evidence="9" id="KW-1185">Reference proteome</keyword>